<dbReference type="Gene3D" id="3.40.50.12780">
    <property type="entry name" value="N-terminal domain of ligase-like"/>
    <property type="match status" value="1"/>
</dbReference>
<dbReference type="InterPro" id="IPR004993">
    <property type="entry name" value="GH3"/>
</dbReference>
<feature type="domain" description="GH3 middle" evidence="1">
    <location>
        <begin position="292"/>
        <end position="362"/>
    </location>
</feature>
<evidence type="ECO:0000313" key="4">
    <source>
        <dbReference type="Proteomes" id="UP000824161"/>
    </source>
</evidence>
<reference evidence="3" key="1">
    <citation type="submission" date="2020-10" db="EMBL/GenBank/DDBJ databases">
        <authorList>
            <person name="Gilroy R."/>
        </authorList>
    </citation>
    <scope>NUCLEOTIDE SEQUENCE</scope>
    <source>
        <strain evidence="3">1383</strain>
    </source>
</reference>
<dbReference type="GO" id="GO:0005737">
    <property type="term" value="C:cytoplasm"/>
    <property type="evidence" value="ECO:0007669"/>
    <property type="project" value="TreeGrafter"/>
</dbReference>
<organism evidence="3 4">
    <name type="scientific">Candidatus Merdimorpha stercoravium</name>
    <dbReference type="NCBI Taxonomy" id="2840863"/>
    <lineage>
        <taxon>Bacteria</taxon>
        <taxon>Pseudomonadati</taxon>
        <taxon>Bacteroidota</taxon>
        <taxon>Flavobacteriia</taxon>
        <taxon>Flavobacteriales</taxon>
        <taxon>Candidatus Merdimorpha</taxon>
    </lineage>
</organism>
<dbReference type="InterPro" id="IPR042099">
    <property type="entry name" value="ANL_N_sf"/>
</dbReference>
<proteinExistence type="predicted"/>
<evidence type="ECO:0000259" key="1">
    <source>
        <dbReference type="Pfam" id="PF23571"/>
    </source>
</evidence>
<dbReference type="InterPro" id="IPR055377">
    <property type="entry name" value="GH3_M"/>
</dbReference>
<dbReference type="Pfam" id="PF23571">
    <property type="entry name" value="GH3_M"/>
    <property type="match status" value="1"/>
</dbReference>
<dbReference type="Pfam" id="PF03321">
    <property type="entry name" value="GH3"/>
    <property type="match status" value="1"/>
</dbReference>
<reference evidence="3" key="2">
    <citation type="journal article" date="2021" name="PeerJ">
        <title>Extensive microbial diversity within the chicken gut microbiome revealed by metagenomics and culture.</title>
        <authorList>
            <person name="Gilroy R."/>
            <person name="Ravi A."/>
            <person name="Getino M."/>
            <person name="Pursley I."/>
            <person name="Horton D.L."/>
            <person name="Alikhan N.F."/>
            <person name="Baker D."/>
            <person name="Gharbi K."/>
            <person name="Hall N."/>
            <person name="Watson M."/>
            <person name="Adriaenssens E.M."/>
            <person name="Foster-Nyarko E."/>
            <person name="Jarju S."/>
            <person name="Secka A."/>
            <person name="Antonio M."/>
            <person name="Oren A."/>
            <person name="Chaudhuri R.R."/>
            <person name="La Ragione R."/>
            <person name="Hildebrand F."/>
            <person name="Pallen M.J."/>
        </authorList>
    </citation>
    <scope>NUCLEOTIDE SEQUENCE</scope>
    <source>
        <strain evidence="3">1383</strain>
    </source>
</reference>
<feature type="domain" description="GH3 C-terminal" evidence="2">
    <location>
        <begin position="378"/>
        <end position="490"/>
    </location>
</feature>
<evidence type="ECO:0000313" key="3">
    <source>
        <dbReference type="EMBL" id="HIT97894.1"/>
    </source>
</evidence>
<gene>
    <name evidence="3" type="ORF">IAC44_03550</name>
</gene>
<dbReference type="GO" id="GO:0016881">
    <property type="term" value="F:acid-amino acid ligase activity"/>
    <property type="evidence" value="ECO:0007669"/>
    <property type="project" value="TreeGrafter"/>
</dbReference>
<dbReference type="PANTHER" id="PTHR31901">
    <property type="entry name" value="GH3 DOMAIN-CONTAINING PROTEIN"/>
    <property type="match status" value="1"/>
</dbReference>
<evidence type="ECO:0000259" key="2">
    <source>
        <dbReference type="Pfam" id="PF23572"/>
    </source>
</evidence>
<dbReference type="Proteomes" id="UP000824161">
    <property type="component" value="Unassembled WGS sequence"/>
</dbReference>
<dbReference type="InterPro" id="IPR055378">
    <property type="entry name" value="GH3_C"/>
</dbReference>
<comment type="caution">
    <text evidence="3">The sequence shown here is derived from an EMBL/GenBank/DDBJ whole genome shotgun (WGS) entry which is preliminary data.</text>
</comment>
<accession>A0A9D1KTZ9</accession>
<name>A0A9D1KTZ9_9FLAO</name>
<dbReference type="AlphaFoldDB" id="A0A9D1KTZ9"/>
<dbReference type="Pfam" id="PF23572">
    <property type="entry name" value="GH3_C"/>
    <property type="match status" value="1"/>
</dbReference>
<dbReference type="PANTHER" id="PTHR31901:SF9">
    <property type="entry name" value="GH3 DOMAIN-CONTAINING PROTEIN"/>
    <property type="match status" value="1"/>
</dbReference>
<dbReference type="EMBL" id="DVLY01000084">
    <property type="protein sequence ID" value="HIT97894.1"/>
    <property type="molecule type" value="Genomic_DNA"/>
</dbReference>
<sequence>MRHAILSAYLRSRRGRIERIRRQAVEQQRRILSYLLKKGSATAFGREHGFSPRMSYEDFSGKVPVRRYEDFHPYVERALRGEEAVVWPQRIRYFSKSSGTTNAQSKYIPISDESLHGNHFLAAHDLVTAYLCNHPDSRMFSGRALRLGGSLQSTGNGMLVGDLSAILMSRTPGWADRCSTPDRETSLLADWNEKLPRMVDQVIRRDVTSLAGVPSWMLVMLEKVLEVTGASDLCQVWPHLELFMHGGIAFTPYQEIYRRLIPSPRMRYYEVYNASEGFFAFQDTAQSKDMLLMSAHGVFYEFIPMDQFLKKGQAAAAVPLWEVRRDTPYAMVITTCGGLWRYLIGDTVRFTSIDPYRIVITGRTKQFINAFGEEVVVENAEQALDYACQCTGAHIREYTAAPVFMDRGSKGAHEWIVEFDTPPDDRERFVEALDSRLQALNSDYRAKRYSDVTLRRPVLTVAPEGLFYRWMALRGKMGGQNKVPRLENSRQYADALRELMDEPEKD</sequence>
<protein>
    <submittedName>
        <fullName evidence="3">GH3 auxin-responsive promoter family protein</fullName>
    </submittedName>
</protein>